<evidence type="ECO:0000256" key="9">
    <source>
        <dbReference type="RuleBase" id="RU003796"/>
    </source>
</evidence>
<dbReference type="PANTHER" id="PTHR12081">
    <property type="entry name" value="TRANSCRIPTION FACTOR E2F"/>
    <property type="match status" value="1"/>
</dbReference>
<dbReference type="SMART" id="SM00454">
    <property type="entry name" value="SAM"/>
    <property type="match status" value="1"/>
</dbReference>
<comment type="caution">
    <text evidence="12">The sequence shown here is derived from an EMBL/GenBank/DDBJ whole genome shotgun (WGS) entry which is preliminary data.</text>
</comment>
<gene>
    <name evidence="12" type="ORF">SAY86_009653</name>
</gene>
<evidence type="ECO:0000256" key="2">
    <source>
        <dbReference type="ARBA" id="ARBA00010940"/>
    </source>
</evidence>
<dbReference type="SMART" id="SM01372">
    <property type="entry name" value="E2F_TDP"/>
    <property type="match status" value="2"/>
</dbReference>
<feature type="region of interest" description="Disordered" evidence="10">
    <location>
        <begin position="407"/>
        <end position="452"/>
    </location>
</feature>
<evidence type="ECO:0000256" key="10">
    <source>
        <dbReference type="SAM" id="MobiDB-lite"/>
    </source>
</evidence>
<dbReference type="GO" id="GO:0090575">
    <property type="term" value="C:RNA polymerase II transcription regulator complex"/>
    <property type="evidence" value="ECO:0007669"/>
    <property type="project" value="TreeGrafter"/>
</dbReference>
<comment type="subcellular location">
    <subcellularLocation>
        <location evidence="1 9">Nucleus</location>
    </subcellularLocation>
</comment>
<proteinExistence type="inferred from homology"/>
<dbReference type="AlphaFoldDB" id="A0AAN7KR97"/>
<dbReference type="FunFam" id="1.10.10.10:FF:000073">
    <property type="entry name" value="E2F transcription factor 8"/>
    <property type="match status" value="1"/>
</dbReference>
<dbReference type="GO" id="GO:0000981">
    <property type="term" value="F:DNA-binding transcription factor activity, RNA polymerase II-specific"/>
    <property type="evidence" value="ECO:0007669"/>
    <property type="project" value="TreeGrafter"/>
</dbReference>
<dbReference type="Gene3D" id="1.10.10.10">
    <property type="entry name" value="Winged helix-like DNA-binding domain superfamily/Winged helix DNA-binding domain"/>
    <property type="match status" value="2"/>
</dbReference>
<dbReference type="PROSITE" id="PS50105">
    <property type="entry name" value="SAM_DOMAIN"/>
    <property type="match status" value="1"/>
</dbReference>
<dbReference type="CDD" id="cd09487">
    <property type="entry name" value="SAM_superfamily"/>
    <property type="match status" value="1"/>
</dbReference>
<feature type="region of interest" description="Disordered" evidence="10">
    <location>
        <begin position="112"/>
        <end position="150"/>
    </location>
</feature>
<evidence type="ECO:0000256" key="8">
    <source>
        <dbReference type="ARBA" id="ARBA00023306"/>
    </source>
</evidence>
<dbReference type="Pfam" id="PF00536">
    <property type="entry name" value="SAM_1"/>
    <property type="match status" value="1"/>
</dbReference>
<sequence>MSLDSNSASKNVQRHYSYSRKQKSLSLLCTNFLSLYNREGVELICLDDATSKLAVERRRIYDIVNILESIGVLSRTAKNKYAWRGFGGIAGALQGLMEEGSKKECLNVFTGDSSSKELEDGEDEESLSNPNTGSQNDKSDASILSVSASSRTENRREKSLGLLTKNFVKLFVCSDEDMYSLDEAASRLLGDGSHSAMMKTKVRRLYDIANVLSSMNLIEKTHTPDTRKPAFRWLWPKPKSDTGTTGVLEIKGPKKRLFGTELTNIQDRSGESLPINKDQNCAKKLEKRIRHESLTSEASGSKLKDLGQGQNYHFGPFAPHDTSKLDAPSSRKVKEPRDWNSLASKYCPQYQNQALRDLFSHYREAWKTWFYEVGEKNPSMSRPQVTITLGRSGQVVKRAGNALNDSRFGSSALSGKKRSIRERLGGNAEGALPGSQSIVKRQRQESNKNSNGFQDLRLKLMQKNKAKQINGMNIKNDNMILHGHVSTGNPSSSSRQYMHGANEGNSLRRIPPTRSADDLFQLNPVRQSYSSWDGQRHVSPDRIAGTPMEFPQIYGSPDRRAIASRGHWPLKPSSVKPQVLAYSPIEVSRVPSHAAKYVYDRTGPVVRRTSMNLEATRPITREHHQSSTLQNSSHMEPISIGNFLNSLGLGKYAILFQAEEIDMIVLTHMQENDLRELGIPMGPRRKILLSLLSLSRQP</sequence>
<evidence type="ECO:0000256" key="4">
    <source>
        <dbReference type="ARBA" id="ARBA00023015"/>
    </source>
</evidence>
<dbReference type="EMBL" id="JAXQNO010000019">
    <property type="protein sequence ID" value="KAK4774718.1"/>
    <property type="molecule type" value="Genomic_DNA"/>
</dbReference>
<evidence type="ECO:0000256" key="5">
    <source>
        <dbReference type="ARBA" id="ARBA00023125"/>
    </source>
</evidence>
<dbReference type="FunFam" id="1.10.10.10:FF:000295">
    <property type="entry name" value="E2F transcription factor-like E2FE"/>
    <property type="match status" value="1"/>
</dbReference>
<keyword evidence="7 9" id="KW-0539">Nucleus</keyword>
<keyword evidence="4 9" id="KW-0805">Transcription regulation</keyword>
<dbReference type="InterPro" id="IPR003316">
    <property type="entry name" value="E2F_WHTH_DNA-bd_dom"/>
</dbReference>
<evidence type="ECO:0000313" key="13">
    <source>
        <dbReference type="Proteomes" id="UP001346149"/>
    </source>
</evidence>
<dbReference type="InterPro" id="IPR036388">
    <property type="entry name" value="WH-like_DNA-bd_sf"/>
</dbReference>
<evidence type="ECO:0000259" key="11">
    <source>
        <dbReference type="PROSITE" id="PS50105"/>
    </source>
</evidence>
<dbReference type="InterPro" id="IPR001660">
    <property type="entry name" value="SAM"/>
</dbReference>
<feature type="domain" description="SAM" evidence="11">
    <location>
        <begin position="635"/>
        <end position="698"/>
    </location>
</feature>
<keyword evidence="8" id="KW-0131">Cell cycle</keyword>
<dbReference type="Pfam" id="PF02319">
    <property type="entry name" value="WHD_E2F_TDP"/>
    <property type="match status" value="2"/>
</dbReference>
<evidence type="ECO:0000256" key="3">
    <source>
        <dbReference type="ARBA" id="ARBA00022491"/>
    </source>
</evidence>
<organism evidence="12 13">
    <name type="scientific">Trapa natans</name>
    <name type="common">Water chestnut</name>
    <dbReference type="NCBI Taxonomy" id="22666"/>
    <lineage>
        <taxon>Eukaryota</taxon>
        <taxon>Viridiplantae</taxon>
        <taxon>Streptophyta</taxon>
        <taxon>Embryophyta</taxon>
        <taxon>Tracheophyta</taxon>
        <taxon>Spermatophyta</taxon>
        <taxon>Magnoliopsida</taxon>
        <taxon>eudicotyledons</taxon>
        <taxon>Gunneridae</taxon>
        <taxon>Pentapetalae</taxon>
        <taxon>rosids</taxon>
        <taxon>malvids</taxon>
        <taxon>Myrtales</taxon>
        <taxon>Lythraceae</taxon>
        <taxon>Trapa</taxon>
    </lineage>
</organism>
<dbReference type="InterPro" id="IPR013761">
    <property type="entry name" value="SAM/pointed_sf"/>
</dbReference>
<dbReference type="InterPro" id="IPR015633">
    <property type="entry name" value="E2F"/>
</dbReference>
<evidence type="ECO:0000256" key="1">
    <source>
        <dbReference type="ARBA" id="ARBA00004123"/>
    </source>
</evidence>
<accession>A0AAN7KR97</accession>
<dbReference type="InterPro" id="IPR036390">
    <property type="entry name" value="WH_DNA-bd_sf"/>
</dbReference>
<keyword evidence="6 9" id="KW-0804">Transcription</keyword>
<evidence type="ECO:0000256" key="6">
    <source>
        <dbReference type="ARBA" id="ARBA00023163"/>
    </source>
</evidence>
<comment type="similarity">
    <text evidence="2 9">Belongs to the E2F/DP family.</text>
</comment>
<dbReference type="GO" id="GO:0000978">
    <property type="term" value="F:RNA polymerase II cis-regulatory region sequence-specific DNA binding"/>
    <property type="evidence" value="ECO:0007669"/>
    <property type="project" value="InterPro"/>
</dbReference>
<keyword evidence="3" id="KW-0678">Repressor</keyword>
<name>A0AAN7KR97_TRANT</name>
<evidence type="ECO:0000256" key="7">
    <source>
        <dbReference type="ARBA" id="ARBA00023242"/>
    </source>
</evidence>
<keyword evidence="5 9" id="KW-0238">DNA-binding</keyword>
<dbReference type="Proteomes" id="UP001346149">
    <property type="component" value="Unassembled WGS sequence"/>
</dbReference>
<dbReference type="Gene3D" id="1.10.150.50">
    <property type="entry name" value="Transcription Factor, Ets-1"/>
    <property type="match status" value="1"/>
</dbReference>
<dbReference type="SUPFAM" id="SSF46785">
    <property type="entry name" value="Winged helix' DNA-binding domain"/>
    <property type="match status" value="2"/>
</dbReference>
<feature type="region of interest" description="Disordered" evidence="10">
    <location>
        <begin position="531"/>
        <end position="552"/>
    </location>
</feature>
<evidence type="ECO:0000313" key="12">
    <source>
        <dbReference type="EMBL" id="KAK4774718.1"/>
    </source>
</evidence>
<dbReference type="SUPFAM" id="SSF47769">
    <property type="entry name" value="SAM/Pointed domain"/>
    <property type="match status" value="1"/>
</dbReference>
<reference evidence="12 13" key="1">
    <citation type="journal article" date="2023" name="Hortic Res">
        <title>Pangenome of water caltrop reveals structural variations and asymmetric subgenome divergence after allopolyploidization.</title>
        <authorList>
            <person name="Zhang X."/>
            <person name="Chen Y."/>
            <person name="Wang L."/>
            <person name="Yuan Y."/>
            <person name="Fang M."/>
            <person name="Shi L."/>
            <person name="Lu R."/>
            <person name="Comes H.P."/>
            <person name="Ma Y."/>
            <person name="Chen Y."/>
            <person name="Huang G."/>
            <person name="Zhou Y."/>
            <person name="Zheng Z."/>
            <person name="Qiu Y."/>
        </authorList>
    </citation>
    <scope>NUCLEOTIDE SEQUENCE [LARGE SCALE GENOMIC DNA]</scope>
    <source>
        <strain evidence="12">F231</strain>
    </source>
</reference>
<keyword evidence="13" id="KW-1185">Reference proteome</keyword>
<dbReference type="PANTHER" id="PTHR12081:SF106">
    <property type="entry name" value="E2F TRANSCRIPTION FACTOR-LIKE E2FE"/>
    <property type="match status" value="1"/>
</dbReference>
<feature type="compositionally biased region" description="Low complexity" evidence="10">
    <location>
        <begin position="141"/>
        <end position="150"/>
    </location>
</feature>
<protein>
    <recommendedName>
        <fullName evidence="11">SAM domain-containing protein</fullName>
    </recommendedName>
</protein>